<dbReference type="GeneID" id="32031187"/>
<reference evidence="1 2" key="1">
    <citation type="journal article" date="2016" name="Genome Announc.">
        <title>Complete Genome Sequences of Aerococcus christensenii CCUG 28831T, Aerococcus sanguinicola CCUG 43001T, Aerococcus urinae CCUG 36881T, Aerococcus urinaeequi CCUG 28094T, Aerococcus urinaehominis CCUG 42038 BT, and Aerococcus viridans CCUG 4311T.</title>
        <authorList>
            <person name="Carkaci D."/>
            <person name="Dargis R."/>
            <person name="Nielsen X.C."/>
            <person name="Skovgaard O."/>
            <person name="Fuursted K."/>
            <person name="Christensen J.J."/>
        </authorList>
    </citation>
    <scope>NUCLEOTIDE SEQUENCE [LARGE SCALE GENOMIC DNA]</scope>
    <source>
        <strain evidence="1 2">CCUG4311</strain>
    </source>
</reference>
<evidence type="ECO:0008006" key="3">
    <source>
        <dbReference type="Google" id="ProtNLM"/>
    </source>
</evidence>
<dbReference type="Proteomes" id="UP000066986">
    <property type="component" value="Chromosome"/>
</dbReference>
<evidence type="ECO:0000313" key="1">
    <source>
        <dbReference type="EMBL" id="AMC01802.1"/>
    </source>
</evidence>
<evidence type="ECO:0000313" key="2">
    <source>
        <dbReference type="Proteomes" id="UP000066986"/>
    </source>
</evidence>
<proteinExistence type="predicted"/>
<name>A0AAU8U5D5_9LACT</name>
<reference evidence="2" key="2">
    <citation type="submission" date="2016-01" db="EMBL/GenBank/DDBJ databases">
        <title>Six Aerococcus type strain genome sequencing and assembly using PacBio and Illumina Hiseq.</title>
        <authorList>
            <person name="Carkaci D."/>
            <person name="Dargis R."/>
            <person name="Nielsen X.C."/>
            <person name="Skovgaard O."/>
            <person name="Fuursted K."/>
            <person name="Christensen J.J."/>
        </authorList>
    </citation>
    <scope>NUCLEOTIDE SEQUENCE [LARGE SCALE GENOMIC DNA]</scope>
    <source>
        <strain evidence="2">CCUG4311</strain>
    </source>
</reference>
<accession>A0AAU8U5D5</accession>
<organism evidence="1 2">
    <name type="scientific">Aerococcus viridans</name>
    <dbReference type="NCBI Taxonomy" id="1377"/>
    <lineage>
        <taxon>Bacteria</taxon>
        <taxon>Bacillati</taxon>
        <taxon>Bacillota</taxon>
        <taxon>Bacilli</taxon>
        <taxon>Lactobacillales</taxon>
        <taxon>Aerococcaceae</taxon>
        <taxon>Aerococcus</taxon>
    </lineage>
</organism>
<gene>
    <name evidence="1" type="ORF">AWM76_09725</name>
</gene>
<dbReference type="RefSeq" id="WP_003143185.1">
    <property type="nucleotide sequence ID" value="NZ_CP014164.1"/>
</dbReference>
<protein>
    <recommendedName>
        <fullName evidence="3">DUF4825 domain-containing protein</fullName>
    </recommendedName>
</protein>
<sequence>MEKFIGHACLLLIILTIGAGITGYVTGEIHYVETYRAPGESRGYIGRQAKHLDSEENFMAVFDELASLPAFEGKEDSSIGISLSLGTIYFEEDLIPYTPPQLRGSATGVREDLHTKVDLTASQYDMIME</sequence>
<dbReference type="AlphaFoldDB" id="A0AAU8U5D5"/>
<dbReference type="KEGG" id="avs:AWM76_09725"/>
<dbReference type="EMBL" id="CP014164">
    <property type="protein sequence ID" value="AMC01802.1"/>
    <property type="molecule type" value="Genomic_DNA"/>
</dbReference>